<dbReference type="EMBL" id="CP011454">
    <property type="protein sequence ID" value="AMW05651.1"/>
    <property type="molecule type" value="Genomic_DNA"/>
</dbReference>
<evidence type="ECO:0000256" key="3">
    <source>
        <dbReference type="ARBA" id="ARBA00022989"/>
    </source>
</evidence>
<feature type="transmembrane region" description="Helical" evidence="5">
    <location>
        <begin position="129"/>
        <end position="153"/>
    </location>
</feature>
<sequence length="340" mass="34960">MLGELLLRFVLAAVIVIAAGTVLARSGDVIAARTKLGGAWVGSIFLALATSLPEITTDIAAVRMGAVDLAVGDLFGSSMANMLILALISLAPAGVDLFRRAALDHALYASLAIVMTLLAAMALQTRATATVAGIGVSSVILVATYIVTSSFAFRHSTVTREAGEVMEMARSGDPATLDHVSSTSLRLAILQFLAGAAVVVLVAPQFAHAAEGLAEVSGAGRTFVGTWLVGLSTSLPELVTSMAAIRLRAFDLAVGNLFGSNAMNMTLFALLDVVNGGVPVLSIAAPAHLLTALTATLLTTIALGTLVLRFKRVASVREPGSLLIVGGYVAGLALLFWHTQ</sequence>
<dbReference type="AlphaFoldDB" id="A0A143BME5"/>
<dbReference type="Proteomes" id="UP000076404">
    <property type="component" value="Chromosome"/>
</dbReference>
<gene>
    <name evidence="7" type="ORF">GEMMAAP_14250</name>
</gene>
<feature type="transmembrane region" description="Helical" evidence="5">
    <location>
        <begin position="252"/>
        <end position="271"/>
    </location>
</feature>
<keyword evidence="8" id="KW-1185">Reference proteome</keyword>
<dbReference type="KEGG" id="gph:GEMMAAP_14250"/>
<evidence type="ECO:0000313" key="7">
    <source>
        <dbReference type="EMBL" id="AMW05651.1"/>
    </source>
</evidence>
<dbReference type="InterPro" id="IPR004481">
    <property type="entry name" value="K/Na/Ca-exchanger"/>
</dbReference>
<feature type="transmembrane region" description="Helical" evidence="5">
    <location>
        <begin position="227"/>
        <end position="245"/>
    </location>
</feature>
<dbReference type="Pfam" id="PF01699">
    <property type="entry name" value="Na_Ca_ex"/>
    <property type="match status" value="2"/>
</dbReference>
<dbReference type="InterPro" id="IPR004837">
    <property type="entry name" value="NaCa_Exmemb"/>
</dbReference>
<dbReference type="PANTHER" id="PTHR10846:SF8">
    <property type="entry name" value="INNER MEMBRANE PROTEIN YRBG"/>
    <property type="match status" value="1"/>
</dbReference>
<dbReference type="OrthoDB" id="9794225at2"/>
<dbReference type="RefSeq" id="WP_026848640.1">
    <property type="nucleotide sequence ID" value="NZ_CP011454.1"/>
</dbReference>
<evidence type="ECO:0000313" key="8">
    <source>
        <dbReference type="Proteomes" id="UP000076404"/>
    </source>
</evidence>
<feature type="transmembrane region" description="Helical" evidence="5">
    <location>
        <begin position="187"/>
        <end position="207"/>
    </location>
</feature>
<accession>A0A143BME5</accession>
<evidence type="ECO:0000256" key="2">
    <source>
        <dbReference type="ARBA" id="ARBA00022692"/>
    </source>
</evidence>
<evidence type="ECO:0000259" key="6">
    <source>
        <dbReference type="Pfam" id="PF01699"/>
    </source>
</evidence>
<name>A0A143BME5_9BACT</name>
<feature type="transmembrane region" description="Helical" evidence="5">
    <location>
        <begin position="105"/>
        <end position="123"/>
    </location>
</feature>
<proteinExistence type="predicted"/>
<feature type="domain" description="Sodium/calcium exchanger membrane region" evidence="6">
    <location>
        <begin position="188"/>
        <end position="336"/>
    </location>
</feature>
<feature type="transmembrane region" description="Helical" evidence="5">
    <location>
        <begin position="36"/>
        <end position="55"/>
    </location>
</feature>
<dbReference type="Gene3D" id="1.20.1420.30">
    <property type="entry name" value="NCX, central ion-binding region"/>
    <property type="match status" value="1"/>
</dbReference>
<feature type="domain" description="Sodium/calcium exchanger membrane region" evidence="6">
    <location>
        <begin position="6"/>
        <end position="151"/>
    </location>
</feature>
<protein>
    <recommendedName>
        <fullName evidence="6">Sodium/calcium exchanger membrane region domain-containing protein</fullName>
    </recommendedName>
</protein>
<keyword evidence="4 5" id="KW-0472">Membrane</keyword>
<organism evidence="7 8">
    <name type="scientific">Gemmatimonas phototrophica</name>
    <dbReference type="NCBI Taxonomy" id="1379270"/>
    <lineage>
        <taxon>Bacteria</taxon>
        <taxon>Pseudomonadati</taxon>
        <taxon>Gemmatimonadota</taxon>
        <taxon>Gemmatimonadia</taxon>
        <taxon>Gemmatimonadales</taxon>
        <taxon>Gemmatimonadaceae</taxon>
        <taxon>Gemmatimonas</taxon>
    </lineage>
</organism>
<dbReference type="GO" id="GO:0008273">
    <property type="term" value="F:calcium, potassium:sodium antiporter activity"/>
    <property type="evidence" value="ECO:0007669"/>
    <property type="project" value="TreeGrafter"/>
</dbReference>
<evidence type="ECO:0000256" key="1">
    <source>
        <dbReference type="ARBA" id="ARBA00004141"/>
    </source>
</evidence>
<comment type="subcellular location">
    <subcellularLocation>
        <location evidence="1">Membrane</location>
        <topology evidence="1">Multi-pass membrane protein</topology>
    </subcellularLocation>
</comment>
<reference evidence="7 8" key="2">
    <citation type="journal article" date="2016" name="Environ. Microbiol. Rep.">
        <title>Metagenomic evidence for the presence of phototrophic Gemmatimonadetes bacteria in diverse environments.</title>
        <authorList>
            <person name="Zeng Y."/>
            <person name="Baumbach J."/>
            <person name="Barbosa E.G."/>
            <person name="Azevedo V."/>
            <person name="Zhang C."/>
            <person name="Koblizek M."/>
        </authorList>
    </citation>
    <scope>NUCLEOTIDE SEQUENCE [LARGE SCALE GENOMIC DNA]</scope>
    <source>
        <strain evidence="7 8">AP64</strain>
    </source>
</reference>
<reference evidence="7 8" key="1">
    <citation type="journal article" date="2014" name="Proc. Natl. Acad. Sci. U.S.A.">
        <title>Functional type 2 photosynthetic reaction centers found in the rare bacterial phylum Gemmatimonadetes.</title>
        <authorList>
            <person name="Zeng Y."/>
            <person name="Feng F."/>
            <person name="Medova H."/>
            <person name="Dean J."/>
            <person name="Koblizek M."/>
        </authorList>
    </citation>
    <scope>NUCLEOTIDE SEQUENCE [LARGE SCALE GENOMIC DNA]</scope>
    <source>
        <strain evidence="7 8">AP64</strain>
    </source>
</reference>
<keyword evidence="2 5" id="KW-0812">Transmembrane</keyword>
<dbReference type="InterPro" id="IPR044880">
    <property type="entry name" value="NCX_ion-bd_dom_sf"/>
</dbReference>
<feature type="transmembrane region" description="Helical" evidence="5">
    <location>
        <begin position="75"/>
        <end position="98"/>
    </location>
</feature>
<dbReference type="eggNOG" id="COG0530">
    <property type="taxonomic scope" value="Bacteria"/>
</dbReference>
<keyword evidence="3 5" id="KW-1133">Transmembrane helix</keyword>
<feature type="transmembrane region" description="Helical" evidence="5">
    <location>
        <begin position="6"/>
        <end position="24"/>
    </location>
</feature>
<feature type="transmembrane region" description="Helical" evidence="5">
    <location>
        <begin position="283"/>
        <end position="308"/>
    </location>
</feature>
<evidence type="ECO:0000256" key="5">
    <source>
        <dbReference type="SAM" id="Phobius"/>
    </source>
</evidence>
<dbReference type="GO" id="GO:0005262">
    <property type="term" value="F:calcium channel activity"/>
    <property type="evidence" value="ECO:0007669"/>
    <property type="project" value="TreeGrafter"/>
</dbReference>
<dbReference type="GO" id="GO:0005886">
    <property type="term" value="C:plasma membrane"/>
    <property type="evidence" value="ECO:0007669"/>
    <property type="project" value="TreeGrafter"/>
</dbReference>
<feature type="transmembrane region" description="Helical" evidence="5">
    <location>
        <begin position="320"/>
        <end position="338"/>
    </location>
</feature>
<evidence type="ECO:0000256" key="4">
    <source>
        <dbReference type="ARBA" id="ARBA00023136"/>
    </source>
</evidence>
<dbReference type="GO" id="GO:0006874">
    <property type="term" value="P:intracellular calcium ion homeostasis"/>
    <property type="evidence" value="ECO:0007669"/>
    <property type="project" value="TreeGrafter"/>
</dbReference>
<dbReference type="PANTHER" id="PTHR10846">
    <property type="entry name" value="SODIUM/POTASSIUM/CALCIUM EXCHANGER"/>
    <property type="match status" value="1"/>
</dbReference>
<dbReference type="STRING" id="1379270.GEMMAAP_14250"/>